<dbReference type="PANTHER" id="PTHR35580">
    <property type="entry name" value="CELL SURFACE GLYCOPROTEIN (S-LAYER PROTEIN)-LIKE PROTEIN"/>
    <property type="match status" value="1"/>
</dbReference>
<evidence type="ECO:0000313" key="4">
    <source>
        <dbReference type="Proteomes" id="UP000249248"/>
    </source>
</evidence>
<evidence type="ECO:0000259" key="2">
    <source>
        <dbReference type="Pfam" id="PF25778"/>
    </source>
</evidence>
<dbReference type="Proteomes" id="UP000249248">
    <property type="component" value="Unassembled WGS sequence"/>
</dbReference>
<evidence type="ECO:0000256" key="1">
    <source>
        <dbReference type="SAM" id="SignalP"/>
    </source>
</evidence>
<dbReference type="InterPro" id="IPR035986">
    <property type="entry name" value="PKD_dom_sf"/>
</dbReference>
<dbReference type="SUPFAM" id="SSF49299">
    <property type="entry name" value="PKD domain"/>
    <property type="match status" value="1"/>
</dbReference>
<dbReference type="InterPro" id="IPR052918">
    <property type="entry name" value="Motility_Chemotaxis_Reg"/>
</dbReference>
<dbReference type="RefSeq" id="WP_111064562.1">
    <property type="nucleotide sequence ID" value="NZ_JBHUCU010000030.1"/>
</dbReference>
<name>A0A2W1N9W9_9FLAO</name>
<evidence type="ECO:0000313" key="3">
    <source>
        <dbReference type="EMBL" id="PZE15823.1"/>
    </source>
</evidence>
<dbReference type="OrthoDB" id="1652165at2"/>
<sequence>MKRILLAFAIALSINVLTAQEVEQLVGDYKFVENKGQWPSKALYKADVSFGNVWLEQTGILYQFIDADDIHHADFSAKTVENPQIREQYLYLQFLGCQPNAQTSSRNKTSEYYNYFIGNNQDRWARECYGYYDISYHDLYPGVDARIFEKNRQLKYEFKVAPQGDPNNIQLKYNGQESIKILKDGRLKIKTGLGDIFEEKPVAYQIKNGKIIDVPCQFKLMDGVLSFDLGKYDKDIALVIDPVLVFATYCGSVSDNFGMTATYAYDGKAYSGGTVYGNAYPTPALVWNSTTNITVPNVSNSITTDVFISKYSADGTTMLWTNFIGGGDNTQGTETVHSLICDAANNIYLYGATSSTDFPMMNAYQNTHGGGSTFSVQFNGSNFGSVGTDIFVSKISADGLNLLGSTYMGGSANDGVNYKVTSGNYSTVAAYDSLTSNYGDQFRGEIMLDAANNVLVTSSSRSINFPVHNAFQANNAGQQDGVVFKLSADFSSLMWSSYYGGSQNDACYSVKIDSSYNVLIAGGSSSSDLPNTVGGLNPNYMGGKTDGFVAKIMGDGSSVIQSTYIGTAAYDQSIFVEIDRDDNVYLVGVSDGAMPVVNAGYSNANSGQFIMKLNPSLTSIDYATIFGNGNGQPNISPAAFLVDVCGNVYVSGWGANILQGTGLNGMPVTANAEQGTNGDGFNFYLFVLERNAANILYGSYLGGALSQEHVDGGTSRFDKYGVVYQSVCGGCGGNSDFPTTTNAWSANNLSSNCNNLVFKFDFQIVPDADFTVSELLGCAPLTINFTNQSTDPNGSVWDLDAGGTIIQAGSNPIVLYDQPGQYEAILYITDTICNLTDTAKKIITVYPEVKLSLPNDTIICDADITSLDLLANSFGTATTFIWDDNDDFSSPLNAGGLDSVITVSPVNTVTFYCKVSNGNALCDQTGSVTIQFSSGIIDVMADANICAGNNVNLQATFPSGLNITADWSPKDYITYESPTTGLAKANPPKTQYYYVTANINGCIFYDSVWVKVDQLPSDSVYIIATQIEVVDGGTTILSAMPNQPYYHYLWSPAARVEQPNNQTTKTYSITDDTEFTVQVTNDACTKTAKVLIKVLEFICGDVYVFVPSAFTPDSDNVNDQVFVRGYNIEEMNFMIFDRWGEVVFETQNQNEGWDGIFRGKPLDPDVYVYHLQVKCVDGQENLIKGNITLIK</sequence>
<dbReference type="AlphaFoldDB" id="A0A2W1N9W9"/>
<dbReference type="Gene3D" id="2.60.40.10">
    <property type="entry name" value="Immunoglobulins"/>
    <property type="match status" value="1"/>
</dbReference>
<feature type="domain" description="DUF7948" evidence="2">
    <location>
        <begin position="31"/>
        <end position="243"/>
    </location>
</feature>
<reference evidence="3 4" key="1">
    <citation type="submission" date="2018-06" db="EMBL/GenBank/DDBJ databases">
        <title>The draft genome sequence of Crocinitomix sp. SM1701.</title>
        <authorList>
            <person name="Zhang X."/>
        </authorList>
    </citation>
    <scope>NUCLEOTIDE SEQUENCE [LARGE SCALE GENOMIC DNA]</scope>
    <source>
        <strain evidence="3 4">SM1701</strain>
    </source>
</reference>
<organism evidence="3 4">
    <name type="scientific">Putridiphycobacter roseus</name>
    <dbReference type="NCBI Taxonomy" id="2219161"/>
    <lineage>
        <taxon>Bacteria</taxon>
        <taxon>Pseudomonadati</taxon>
        <taxon>Bacteroidota</taxon>
        <taxon>Flavobacteriia</taxon>
        <taxon>Flavobacteriales</taxon>
        <taxon>Crocinitomicaceae</taxon>
        <taxon>Putridiphycobacter</taxon>
    </lineage>
</organism>
<dbReference type="PANTHER" id="PTHR35580:SF1">
    <property type="entry name" value="PHYTASE-LIKE DOMAIN-CONTAINING PROTEIN"/>
    <property type="match status" value="1"/>
</dbReference>
<proteinExistence type="predicted"/>
<dbReference type="InterPro" id="IPR026341">
    <property type="entry name" value="T9SS_type_B"/>
</dbReference>
<dbReference type="Pfam" id="PF13585">
    <property type="entry name" value="CHU_C"/>
    <property type="match status" value="1"/>
</dbReference>
<accession>A0A2W1N9W9</accession>
<feature type="signal peptide" evidence="1">
    <location>
        <begin position="1"/>
        <end position="19"/>
    </location>
</feature>
<comment type="caution">
    <text evidence="3">The sequence shown here is derived from an EMBL/GenBank/DDBJ whole genome shotgun (WGS) entry which is preliminary data.</text>
</comment>
<keyword evidence="4" id="KW-1185">Reference proteome</keyword>
<gene>
    <name evidence="3" type="ORF">DNU06_16250</name>
</gene>
<dbReference type="NCBIfam" id="TIGR04131">
    <property type="entry name" value="Bac_Flav_CTERM"/>
    <property type="match status" value="1"/>
</dbReference>
<keyword evidence="1" id="KW-0732">Signal</keyword>
<dbReference type="EMBL" id="QKSB01000016">
    <property type="protein sequence ID" value="PZE15823.1"/>
    <property type="molecule type" value="Genomic_DNA"/>
</dbReference>
<dbReference type="InterPro" id="IPR013783">
    <property type="entry name" value="Ig-like_fold"/>
</dbReference>
<dbReference type="Pfam" id="PF25778">
    <property type="entry name" value="DUF7948"/>
    <property type="match status" value="1"/>
</dbReference>
<dbReference type="InterPro" id="IPR057708">
    <property type="entry name" value="DUF7948"/>
</dbReference>
<protein>
    <recommendedName>
        <fullName evidence="2">DUF7948 domain-containing protein</fullName>
    </recommendedName>
</protein>
<feature type="chain" id="PRO_5016016026" description="DUF7948 domain-containing protein" evidence="1">
    <location>
        <begin position="20"/>
        <end position="1191"/>
    </location>
</feature>